<organism evidence="1 2">
    <name type="scientific">Photobacterium ganghwense</name>
    <dbReference type="NCBI Taxonomy" id="320778"/>
    <lineage>
        <taxon>Bacteria</taxon>
        <taxon>Pseudomonadati</taxon>
        <taxon>Pseudomonadota</taxon>
        <taxon>Gammaproteobacteria</taxon>
        <taxon>Vibrionales</taxon>
        <taxon>Vibrionaceae</taxon>
        <taxon>Photobacterium</taxon>
    </lineage>
</organism>
<keyword evidence="2" id="KW-1185">Reference proteome</keyword>
<name>A0A0J1HHE4_9GAMM</name>
<reference evidence="1 2" key="1">
    <citation type="submission" date="2015-05" db="EMBL/GenBank/DDBJ databases">
        <title>Photobacterium galathea sp. nov.</title>
        <authorList>
            <person name="Machado H."/>
            <person name="Gram L."/>
        </authorList>
    </citation>
    <scope>NUCLEOTIDE SEQUENCE [LARGE SCALE GENOMIC DNA]</scope>
    <source>
        <strain evidence="1 2">DSM 22954</strain>
    </source>
</reference>
<dbReference type="PATRIC" id="fig|320778.3.peg.832"/>
<comment type="caution">
    <text evidence="1">The sequence shown here is derived from an EMBL/GenBank/DDBJ whole genome shotgun (WGS) entry which is preliminary data.</text>
</comment>
<evidence type="ECO:0000313" key="2">
    <source>
        <dbReference type="Proteomes" id="UP000035909"/>
    </source>
</evidence>
<gene>
    <name evidence="1" type="ORF">ABT57_03885</name>
</gene>
<accession>A0A0J1HHE4</accession>
<protein>
    <submittedName>
        <fullName evidence="1">Uncharacterized protein</fullName>
    </submittedName>
</protein>
<dbReference type="EMBL" id="LDOU01000004">
    <property type="protein sequence ID" value="KLV11044.1"/>
    <property type="molecule type" value="Genomic_DNA"/>
</dbReference>
<dbReference type="Proteomes" id="UP000035909">
    <property type="component" value="Unassembled WGS sequence"/>
</dbReference>
<proteinExistence type="predicted"/>
<evidence type="ECO:0000313" key="1">
    <source>
        <dbReference type="EMBL" id="KLV11044.1"/>
    </source>
</evidence>
<dbReference type="AlphaFoldDB" id="A0A0J1HHE4"/>
<sequence>MGDIYIALLESIRHSEKQALQNQSKREQSLSLFYVCVAAGRYTMSDKQKAPPEGSALMSQ</sequence>